<dbReference type="EMBL" id="FONT01000007">
    <property type="protein sequence ID" value="SFE97559.1"/>
    <property type="molecule type" value="Genomic_DNA"/>
</dbReference>
<accession>A0A1I2EXP8</accession>
<organism evidence="1 2">
    <name type="scientific">Alteribacillus iranensis</name>
    <dbReference type="NCBI Taxonomy" id="930128"/>
    <lineage>
        <taxon>Bacteria</taxon>
        <taxon>Bacillati</taxon>
        <taxon>Bacillota</taxon>
        <taxon>Bacilli</taxon>
        <taxon>Bacillales</taxon>
        <taxon>Bacillaceae</taxon>
        <taxon>Alteribacillus</taxon>
    </lineage>
</organism>
<keyword evidence="2" id="KW-1185">Reference proteome</keyword>
<evidence type="ECO:0000313" key="2">
    <source>
        <dbReference type="Proteomes" id="UP000199516"/>
    </source>
</evidence>
<sequence>MRKPRRTSLNELVQENIKELISDPDAVSEIEKKLEEKKAKEVFKKKENEAIK</sequence>
<dbReference type="Proteomes" id="UP000199516">
    <property type="component" value="Unassembled WGS sequence"/>
</dbReference>
<gene>
    <name evidence="1" type="ORF">SAMN05192532_10775</name>
</gene>
<evidence type="ECO:0000313" key="1">
    <source>
        <dbReference type="EMBL" id="SFE97559.1"/>
    </source>
</evidence>
<dbReference type="Pfam" id="PF13040">
    <property type="entry name" value="Fur_reg_FbpB"/>
    <property type="match status" value="1"/>
</dbReference>
<dbReference type="RefSeq" id="WP_143083237.1">
    <property type="nucleotide sequence ID" value="NZ_FONT01000007.1"/>
</dbReference>
<name>A0A1I2EXP8_9BACI</name>
<proteinExistence type="predicted"/>
<dbReference type="InterPro" id="IPR025004">
    <property type="entry name" value="SenN/SenS"/>
</dbReference>
<dbReference type="STRING" id="930128.SAMN05192532_10775"/>
<protein>
    <submittedName>
        <fullName evidence="1">Fur-regulated basic protein B</fullName>
    </submittedName>
</protein>
<reference evidence="1 2" key="1">
    <citation type="submission" date="2016-10" db="EMBL/GenBank/DDBJ databases">
        <authorList>
            <person name="de Groot N.N."/>
        </authorList>
    </citation>
    <scope>NUCLEOTIDE SEQUENCE [LARGE SCALE GENOMIC DNA]</scope>
    <source>
        <strain evidence="1 2">DSM 23995</strain>
    </source>
</reference>
<dbReference type="AlphaFoldDB" id="A0A1I2EXP8"/>